<keyword evidence="4" id="KW-0443">Lipid metabolism</keyword>
<proteinExistence type="predicted"/>
<dbReference type="GO" id="GO:0003841">
    <property type="term" value="F:1-acylglycerol-3-phosphate O-acyltransferase activity"/>
    <property type="evidence" value="ECO:0007669"/>
    <property type="project" value="TreeGrafter"/>
</dbReference>
<evidence type="ECO:0000256" key="1">
    <source>
        <dbReference type="ARBA" id="ARBA00005189"/>
    </source>
</evidence>
<dbReference type="EMBL" id="JACHIR010000001">
    <property type="protein sequence ID" value="MBB5892868.1"/>
    <property type="molecule type" value="Genomic_DNA"/>
</dbReference>
<gene>
    <name evidence="7" type="ORF">BJ998_004064</name>
</gene>
<dbReference type="Pfam" id="PF01553">
    <property type="entry name" value="Acyltransferase"/>
    <property type="match status" value="1"/>
</dbReference>
<keyword evidence="3 7" id="KW-0808">Transferase</keyword>
<dbReference type="PANTHER" id="PTHR10434">
    <property type="entry name" value="1-ACYL-SN-GLYCEROL-3-PHOSPHATE ACYLTRANSFERASE"/>
    <property type="match status" value="1"/>
</dbReference>
<dbReference type="PANTHER" id="PTHR10434:SF64">
    <property type="entry name" value="1-ACYL-SN-GLYCEROL-3-PHOSPHATE ACYLTRANSFERASE-RELATED"/>
    <property type="match status" value="1"/>
</dbReference>
<reference evidence="7 8" key="1">
    <citation type="submission" date="2020-08" db="EMBL/GenBank/DDBJ databases">
        <title>Sequencing the genomes of 1000 actinobacteria strains.</title>
        <authorList>
            <person name="Klenk H.-P."/>
        </authorList>
    </citation>
    <scope>NUCLEOTIDE SEQUENCE [LARGE SCALE GENOMIC DNA]</scope>
    <source>
        <strain evidence="7 8">DSM 43851</strain>
    </source>
</reference>
<accession>A0A7W9NI85</accession>
<evidence type="ECO:0000313" key="7">
    <source>
        <dbReference type="EMBL" id="MBB5892868.1"/>
    </source>
</evidence>
<dbReference type="RefSeq" id="WP_184863868.1">
    <property type="nucleotide sequence ID" value="NZ_BAAAWY010000001.1"/>
</dbReference>
<protein>
    <submittedName>
        <fullName evidence="7">1-acyl-sn-glycerol-3-phosphate acyltransferase</fullName>
    </submittedName>
</protein>
<organism evidence="7 8">
    <name type="scientific">Kutzneria kofuensis</name>
    <dbReference type="NCBI Taxonomy" id="103725"/>
    <lineage>
        <taxon>Bacteria</taxon>
        <taxon>Bacillati</taxon>
        <taxon>Actinomycetota</taxon>
        <taxon>Actinomycetes</taxon>
        <taxon>Pseudonocardiales</taxon>
        <taxon>Pseudonocardiaceae</taxon>
        <taxon>Kutzneria</taxon>
    </lineage>
</organism>
<evidence type="ECO:0000259" key="6">
    <source>
        <dbReference type="SMART" id="SM00563"/>
    </source>
</evidence>
<sequence length="232" mass="25012">MTAWLPTSPCTPHCATSTVAPVSRVKAVTRALRTVGPVLRRDATGLLDALDVRLTSNVERLSAGRGTLIVANHVSWLDIPALLAIEPLRLLAKREVADWPLIGAMARRSGTIFIERDNLRSLSVTVARLAHALRSGCSVLVFPEGTTWCGREMGVFRRAAFQAALDADAPVRPVTISYSTPIAAYVGDDTLVASLSRVARARDLRVRLTAHPLVHGEDRRELAAAARRSIGA</sequence>
<name>A0A7W9NI85_9PSEU</name>
<evidence type="ECO:0000256" key="4">
    <source>
        <dbReference type="ARBA" id="ARBA00023098"/>
    </source>
</evidence>
<keyword evidence="2" id="KW-0444">Lipid biosynthesis</keyword>
<dbReference type="SMART" id="SM00563">
    <property type="entry name" value="PlsC"/>
    <property type="match status" value="1"/>
</dbReference>
<dbReference type="GO" id="GO:0006654">
    <property type="term" value="P:phosphatidic acid biosynthetic process"/>
    <property type="evidence" value="ECO:0007669"/>
    <property type="project" value="TreeGrafter"/>
</dbReference>
<evidence type="ECO:0000256" key="2">
    <source>
        <dbReference type="ARBA" id="ARBA00022516"/>
    </source>
</evidence>
<evidence type="ECO:0000256" key="3">
    <source>
        <dbReference type="ARBA" id="ARBA00022679"/>
    </source>
</evidence>
<dbReference type="InterPro" id="IPR002123">
    <property type="entry name" value="Plipid/glycerol_acylTrfase"/>
</dbReference>
<dbReference type="SUPFAM" id="SSF69593">
    <property type="entry name" value="Glycerol-3-phosphate (1)-acyltransferase"/>
    <property type="match status" value="1"/>
</dbReference>
<keyword evidence="5 7" id="KW-0012">Acyltransferase</keyword>
<evidence type="ECO:0000313" key="8">
    <source>
        <dbReference type="Proteomes" id="UP000585638"/>
    </source>
</evidence>
<dbReference type="AlphaFoldDB" id="A0A7W9NI85"/>
<evidence type="ECO:0000256" key="5">
    <source>
        <dbReference type="ARBA" id="ARBA00023315"/>
    </source>
</evidence>
<comment type="caution">
    <text evidence="7">The sequence shown here is derived from an EMBL/GenBank/DDBJ whole genome shotgun (WGS) entry which is preliminary data.</text>
</comment>
<dbReference type="Proteomes" id="UP000585638">
    <property type="component" value="Unassembled WGS sequence"/>
</dbReference>
<keyword evidence="8" id="KW-1185">Reference proteome</keyword>
<feature type="domain" description="Phospholipid/glycerol acyltransferase" evidence="6">
    <location>
        <begin position="67"/>
        <end position="179"/>
    </location>
</feature>
<dbReference type="CDD" id="cd07989">
    <property type="entry name" value="LPLAT_AGPAT-like"/>
    <property type="match status" value="1"/>
</dbReference>
<comment type="pathway">
    <text evidence="1">Lipid metabolism.</text>
</comment>